<dbReference type="Gene3D" id="2.130.10.10">
    <property type="entry name" value="YVTN repeat-like/Quinoprotein amine dehydrogenase"/>
    <property type="match status" value="3"/>
</dbReference>
<dbReference type="CDD" id="cd00200">
    <property type="entry name" value="WD40"/>
    <property type="match status" value="1"/>
</dbReference>
<dbReference type="InterPro" id="IPR036322">
    <property type="entry name" value="WD40_repeat_dom_sf"/>
</dbReference>
<organism evidence="5 6">
    <name type="scientific">Symbiodinium natans</name>
    <dbReference type="NCBI Taxonomy" id="878477"/>
    <lineage>
        <taxon>Eukaryota</taxon>
        <taxon>Sar</taxon>
        <taxon>Alveolata</taxon>
        <taxon>Dinophyceae</taxon>
        <taxon>Suessiales</taxon>
        <taxon>Symbiodiniaceae</taxon>
        <taxon>Symbiodinium</taxon>
    </lineage>
</organism>
<dbReference type="OrthoDB" id="1068471at2759"/>
<feature type="repeat" description="WD" evidence="3">
    <location>
        <begin position="18"/>
        <end position="56"/>
    </location>
</feature>
<dbReference type="PANTHER" id="PTHR19879">
    <property type="entry name" value="TRANSCRIPTION INITIATION FACTOR TFIID"/>
    <property type="match status" value="1"/>
</dbReference>
<keyword evidence="1 3" id="KW-0853">WD repeat</keyword>
<dbReference type="PROSITE" id="PS50294">
    <property type="entry name" value="WD_REPEATS_REGION"/>
    <property type="match status" value="2"/>
</dbReference>
<dbReference type="SUPFAM" id="SSF50978">
    <property type="entry name" value="WD40 repeat-like"/>
    <property type="match status" value="1"/>
</dbReference>
<evidence type="ECO:0000256" key="2">
    <source>
        <dbReference type="ARBA" id="ARBA00022737"/>
    </source>
</evidence>
<evidence type="ECO:0000256" key="1">
    <source>
        <dbReference type="ARBA" id="ARBA00022574"/>
    </source>
</evidence>
<evidence type="ECO:0000256" key="3">
    <source>
        <dbReference type="PROSITE-ProRule" id="PRU00221"/>
    </source>
</evidence>
<dbReference type="InterPro" id="IPR015943">
    <property type="entry name" value="WD40/YVTN_repeat-like_dom_sf"/>
</dbReference>
<gene>
    <name evidence="5" type="primary">HET-E1</name>
    <name evidence="5" type="ORF">SNAT2548_LOCUS23460</name>
</gene>
<dbReference type="PROSITE" id="PS50082">
    <property type="entry name" value="WD_REPEATS_2"/>
    <property type="match status" value="4"/>
</dbReference>
<dbReference type="PANTHER" id="PTHR19879:SF9">
    <property type="entry name" value="TRANSCRIPTION INITIATION FACTOR TFIID SUBUNIT 5"/>
    <property type="match status" value="1"/>
</dbReference>
<dbReference type="SMART" id="SM00320">
    <property type="entry name" value="WD40"/>
    <property type="match status" value="7"/>
</dbReference>
<dbReference type="Proteomes" id="UP000604046">
    <property type="component" value="Unassembled WGS sequence"/>
</dbReference>
<feature type="domain" description="EML-like second beta-propeller" evidence="4">
    <location>
        <begin position="74"/>
        <end position="222"/>
    </location>
</feature>
<dbReference type="InterPro" id="IPR001680">
    <property type="entry name" value="WD40_rpt"/>
</dbReference>
<protein>
    <submittedName>
        <fullName evidence="5">HET-E1 protein</fullName>
    </submittedName>
</protein>
<reference evidence="5" key="1">
    <citation type="submission" date="2021-02" db="EMBL/GenBank/DDBJ databases">
        <authorList>
            <person name="Dougan E. K."/>
            <person name="Rhodes N."/>
            <person name="Thang M."/>
            <person name="Chan C."/>
        </authorList>
    </citation>
    <scope>NUCLEOTIDE SEQUENCE</scope>
</reference>
<dbReference type="InterPro" id="IPR055442">
    <property type="entry name" value="Beta-prop_EML-like_2nd"/>
</dbReference>
<accession>A0A812RC51</accession>
<comment type="caution">
    <text evidence="5">The sequence shown here is derived from an EMBL/GenBank/DDBJ whole genome shotgun (WGS) entry which is preliminary data.</text>
</comment>
<feature type="repeat" description="WD" evidence="3">
    <location>
        <begin position="138"/>
        <end position="179"/>
    </location>
</feature>
<dbReference type="Pfam" id="PF23414">
    <property type="entry name" value="Beta-prop_EML_2"/>
    <property type="match status" value="1"/>
</dbReference>
<evidence type="ECO:0000313" key="6">
    <source>
        <dbReference type="Proteomes" id="UP000604046"/>
    </source>
</evidence>
<proteinExistence type="predicted"/>
<keyword evidence="6" id="KW-1185">Reference proteome</keyword>
<keyword evidence="2" id="KW-0677">Repeat</keyword>
<dbReference type="Pfam" id="PF00400">
    <property type="entry name" value="WD40"/>
    <property type="match status" value="1"/>
</dbReference>
<name>A0A812RC51_9DINO</name>
<evidence type="ECO:0000313" key="5">
    <source>
        <dbReference type="EMBL" id="CAE7431628.1"/>
    </source>
</evidence>
<evidence type="ECO:0000259" key="4">
    <source>
        <dbReference type="Pfam" id="PF23414"/>
    </source>
</evidence>
<dbReference type="EMBL" id="CAJNDS010002324">
    <property type="protein sequence ID" value="CAE7431628.1"/>
    <property type="molecule type" value="Genomic_DNA"/>
</dbReference>
<feature type="repeat" description="WD" evidence="3">
    <location>
        <begin position="97"/>
        <end position="138"/>
    </location>
</feature>
<sequence length="314" mass="34342">MAEHGGHGRTKDTACFLHKRPVRSVNFSSSGQLLCTSSEDGTARVYELETGRMVKEVDHGTTIWWSDFSRDGSMLCTASDDRSVRVYDCKTWKLLEMFGHGLPAKCASFSPDGQFVATASGDAFARIFDLEEGEEVAKLKHDSWVISVRYSPDGTLLATGSADKCIRTFDVTSRDAKLVSKRKFTGLVTCVDFSPDSRFICVTTTRTEDQTQIVEVASGRQEMAIEQDALTVSARFSPDGDRVCAVSSDHARVFNARSGEIICCFEHGVHVNYAAMRADGLLCTAATDGAVRFFAVGDGHAGHHVSERINSQIE</sequence>
<feature type="repeat" description="WD" evidence="3">
    <location>
        <begin position="56"/>
        <end position="97"/>
    </location>
</feature>
<dbReference type="AlphaFoldDB" id="A0A812RC51"/>